<dbReference type="PROSITE" id="PS50262">
    <property type="entry name" value="G_PROTEIN_RECEP_F1_2"/>
    <property type="match status" value="1"/>
</dbReference>
<dbReference type="EMBL" id="KJ523108">
    <property type="protein sequence ID" value="AJE25730.1"/>
    <property type="molecule type" value="mRNA"/>
</dbReference>
<dbReference type="AlphaFoldDB" id="A0A0C4WMI0"/>
<reference evidence="8" key="1">
    <citation type="submission" date="2014-03" db="EMBL/GenBank/DDBJ databases">
        <title>Characterization of the Receptors for Short-Chain Fatty Acids (SCFAs) in Chickens: Cloning, Functional Characterization, and Evaluation of Their Copy Numbers in the Genome.</title>
        <authorList>
            <person name="Zhang J."/>
            <person name="Wang Y."/>
            <person name="Li J."/>
        </authorList>
    </citation>
    <scope>NUCLEOTIDE SEQUENCE</scope>
</reference>
<keyword evidence="3 6" id="KW-1133">Transmembrane helix</keyword>
<dbReference type="Gene3D" id="1.20.1070.10">
    <property type="entry name" value="Rhodopsin 7-helix transmembrane proteins"/>
    <property type="match status" value="2"/>
</dbReference>
<dbReference type="PANTHER" id="PTHR45822:SF5">
    <property type="entry name" value="FREE FATTY ACID RECEPTOR 2"/>
    <property type="match status" value="1"/>
</dbReference>
<evidence type="ECO:0000256" key="3">
    <source>
        <dbReference type="ARBA" id="ARBA00022989"/>
    </source>
</evidence>
<evidence type="ECO:0000256" key="1">
    <source>
        <dbReference type="ARBA" id="ARBA00004370"/>
    </source>
</evidence>
<dbReference type="CTD" id="100859369"/>
<dbReference type="SUPFAM" id="SSF81321">
    <property type="entry name" value="Family A G protein-coupled receptor-like"/>
    <property type="match status" value="2"/>
</dbReference>
<evidence type="ECO:0000259" key="7">
    <source>
        <dbReference type="PROSITE" id="PS50262"/>
    </source>
</evidence>
<keyword evidence="5 8" id="KW-0675">Receptor</keyword>
<keyword evidence="5" id="KW-0297">G-protein coupled receptor</keyword>
<name>A0A0C4WMI0_CHICK</name>
<evidence type="ECO:0000256" key="2">
    <source>
        <dbReference type="ARBA" id="ARBA00022692"/>
    </source>
</evidence>
<dbReference type="VEuPathDB" id="HostDB:geneid_100859369"/>
<sequence length="367" mass="41452">MLVFAVHALTFAVGFPANVFTFLTLLIKIRCHRPHPHLTAADLLLLNLITADLLVLLFLPFKMAEEAAMMVWPFSTALCPIANFCFYSSIYLSTLFMAALSVERYFGVVFPHRYNRRRRLWRTMAASAVLSVMALSHCSIVFVAEYHREFGVNGSEADGEGGYGVNLTKTRESAIRRISSPNTNCNISSLKSSACTTPNTPHIPTTTPWTSQNAPETQRHWGYHCYDDFSQTQLHFVLPLRLELFLILFLIPFAITMFCYIGLIRALLTRPHIPLQKKYRTVGLAVVTMVNFGICFGPYNISHVVGFVQQRSPEWRPYALLLTTLSAALDPFIFYFSSSAVRRAVSGVVGAIRGTMCGFWGWCWHRE</sequence>
<feature type="transmembrane region" description="Helical" evidence="6">
    <location>
        <begin position="39"/>
        <end position="61"/>
    </location>
</feature>
<feature type="transmembrane region" description="Helical" evidence="6">
    <location>
        <begin position="244"/>
        <end position="267"/>
    </location>
</feature>
<dbReference type="GO" id="GO:0004930">
    <property type="term" value="F:G protein-coupled receptor activity"/>
    <property type="evidence" value="ECO:0007669"/>
    <property type="project" value="UniProtKB-KW"/>
</dbReference>
<dbReference type="GeneID" id="100859369"/>
<accession>A0A0C4WMI0</accession>
<feature type="transmembrane region" description="Helical" evidence="6">
    <location>
        <begin position="81"/>
        <end position="102"/>
    </location>
</feature>
<evidence type="ECO:0000256" key="6">
    <source>
        <dbReference type="SAM" id="Phobius"/>
    </source>
</evidence>
<dbReference type="PROSITE" id="PS00237">
    <property type="entry name" value="G_PROTEIN_RECEP_F1_1"/>
    <property type="match status" value="1"/>
</dbReference>
<gene>
    <name evidence="8" type="primary">FFAR3a</name>
</gene>
<dbReference type="PANTHER" id="PTHR45822">
    <property type="entry name" value="FREE FATTY ACID RECEPTOR 2-RELATED"/>
    <property type="match status" value="1"/>
</dbReference>
<dbReference type="Pfam" id="PF00001">
    <property type="entry name" value="7tm_1"/>
    <property type="match status" value="2"/>
</dbReference>
<dbReference type="RefSeq" id="NP_001305923.1">
    <property type="nucleotide sequence ID" value="NM_001318994.1"/>
</dbReference>
<dbReference type="KEGG" id="gga:100859369"/>
<keyword evidence="2 5" id="KW-0812">Transmembrane</keyword>
<dbReference type="OrthoDB" id="9117037at2759"/>
<evidence type="ECO:0000313" key="8">
    <source>
        <dbReference type="EMBL" id="AJE25730.1"/>
    </source>
</evidence>
<keyword evidence="5" id="KW-0807">Transducer</keyword>
<proteinExistence type="evidence at transcript level"/>
<comment type="subcellular location">
    <subcellularLocation>
        <location evidence="1">Membrane</location>
    </subcellularLocation>
</comment>
<dbReference type="PRINTS" id="PR00237">
    <property type="entry name" value="GPCRRHODOPSN"/>
</dbReference>
<dbReference type="GO" id="GO:0016020">
    <property type="term" value="C:membrane"/>
    <property type="evidence" value="ECO:0007669"/>
    <property type="project" value="UniProtKB-SubCell"/>
</dbReference>
<feature type="transmembrane region" description="Helical" evidence="6">
    <location>
        <begin position="6"/>
        <end position="27"/>
    </location>
</feature>
<keyword evidence="4 6" id="KW-0472">Membrane</keyword>
<protein>
    <submittedName>
        <fullName evidence="8">Free fatty acid receptor 3a</fullName>
    </submittedName>
</protein>
<feature type="transmembrane region" description="Helical" evidence="6">
    <location>
        <begin position="279"/>
        <end position="299"/>
    </location>
</feature>
<feature type="transmembrane region" description="Helical" evidence="6">
    <location>
        <begin position="319"/>
        <end position="336"/>
    </location>
</feature>
<dbReference type="InterPro" id="IPR017452">
    <property type="entry name" value="GPCR_Rhodpsn_7TM"/>
</dbReference>
<evidence type="ECO:0000256" key="5">
    <source>
        <dbReference type="RuleBase" id="RU000688"/>
    </source>
</evidence>
<comment type="similarity">
    <text evidence="5">Belongs to the G-protein coupled receptor 1 family.</text>
</comment>
<evidence type="ECO:0000256" key="4">
    <source>
        <dbReference type="ARBA" id="ARBA00023136"/>
    </source>
</evidence>
<dbReference type="CDD" id="cd15170">
    <property type="entry name" value="7tmA_FFAR2_FFAR3"/>
    <property type="match status" value="1"/>
</dbReference>
<feature type="transmembrane region" description="Helical" evidence="6">
    <location>
        <begin position="123"/>
        <end position="144"/>
    </location>
</feature>
<organism evidence="8">
    <name type="scientific">Gallus gallus</name>
    <name type="common">Chicken</name>
    <dbReference type="NCBI Taxonomy" id="9031"/>
    <lineage>
        <taxon>Eukaryota</taxon>
        <taxon>Metazoa</taxon>
        <taxon>Chordata</taxon>
        <taxon>Craniata</taxon>
        <taxon>Vertebrata</taxon>
        <taxon>Euteleostomi</taxon>
        <taxon>Archelosauria</taxon>
        <taxon>Archosauria</taxon>
        <taxon>Dinosauria</taxon>
        <taxon>Saurischia</taxon>
        <taxon>Theropoda</taxon>
        <taxon>Coelurosauria</taxon>
        <taxon>Aves</taxon>
        <taxon>Neognathae</taxon>
        <taxon>Galloanserae</taxon>
        <taxon>Galliformes</taxon>
        <taxon>Phasianidae</taxon>
        <taxon>Phasianinae</taxon>
        <taxon>Gallus</taxon>
    </lineage>
</organism>
<feature type="domain" description="G-protein coupled receptors family 1 profile" evidence="7">
    <location>
        <begin position="17"/>
        <end position="334"/>
    </location>
</feature>
<dbReference type="InterPro" id="IPR000276">
    <property type="entry name" value="GPCR_Rhodpsn"/>
</dbReference>